<dbReference type="InterPro" id="IPR033738">
    <property type="entry name" value="AsnB_N"/>
</dbReference>
<comment type="similarity">
    <text evidence="2">Belongs to the asparagine synthetase family.</text>
</comment>
<dbReference type="Gene3D" id="3.40.50.620">
    <property type="entry name" value="HUPs"/>
    <property type="match status" value="1"/>
</dbReference>
<keyword evidence="6" id="KW-0315">Glutamine amidotransferase</keyword>
<dbReference type="InterPro" id="IPR017932">
    <property type="entry name" value="GATase_2_dom"/>
</dbReference>
<dbReference type="Pfam" id="PF00733">
    <property type="entry name" value="Asn_synthase"/>
    <property type="match status" value="1"/>
</dbReference>
<gene>
    <name evidence="9" type="ORF">CleRT_04590</name>
    <name evidence="10" type="ORF">CleRT_06030</name>
</gene>
<sequence length="592" mass="68480">MCGIVGIISLNNVSLNSDLLIEKMKNALLHRGPDGEGTWYSSDRRVFLGHRRLSIIDLTNHAAQPMLSYDGRYVLTYNGEIYNYIELRKKCEKRKSIFNSNSDTEVILECFRHWGHNAFSLFIGMWSLALYDLIEKKIILSRDRFAIKPLYYGIVQDNLFFASEPKALRVAHSRFNEIDDVSVQLFIENAFLERKDWTFFKYIKRFPHAHYSIIDLNKPLRKLNFIRYWTAPSKTIKKISLGDAALNLRHLIIQSIKLHMRSDVQIGSCLSGGIDSSTIVSVVSRLQKGKPLQTFTIYYPNHTHLNESHWAKRVVELSGAIAIYVEPTYESFQNELSKLISIQDEPFGSISIFAQYTIFKQISTSQIKVILDGQGPDEMLAGYLGCLPIYLNSLLNKGNYILYRQELRAAKKRMNISLEKKSFSNFVKYYLKTKCNNLLNPNLSINSKSEFVDEYECRLFQLNQPQGDFEEQLKDLVCDSNLPQLLRYEDRNSMAFSIESRVPFISKDIVEFCLSLPVSLRINKGYTKAVLREAIKGIVPEDVRLRVDKLGFPAPEVDWLKKTFQINISSPGSREWREIITSKWKQYVLNMI</sequence>
<reference evidence="10 11" key="1">
    <citation type="journal article" date="2015" name="Genome Biol. Evol.">
        <title>Distinctive Genome Reduction Rates Revealed by Genomic Analyses of Two Coxiella-Like Endosymbionts in Ticks.</title>
        <authorList>
            <person name="Gottlieb Y."/>
            <person name="Lalzar I."/>
            <person name="Klasson L."/>
        </authorList>
    </citation>
    <scope>NUCLEOTIDE SEQUENCE [LARGE SCALE GENOMIC DNA]</scope>
    <source>
        <strain evidence="10 11">CRt</strain>
    </source>
</reference>
<evidence type="ECO:0000313" key="11">
    <source>
        <dbReference type="Proteomes" id="UP000063965"/>
    </source>
</evidence>
<dbReference type="Proteomes" id="UP000063965">
    <property type="component" value="Chromosome"/>
</dbReference>
<dbReference type="EC" id="6.3.5.4" evidence="3"/>
<dbReference type="PANTHER" id="PTHR43284:SF1">
    <property type="entry name" value="ASPARAGINE SYNTHETASE"/>
    <property type="match status" value="1"/>
</dbReference>
<evidence type="ECO:0000256" key="1">
    <source>
        <dbReference type="ARBA" id="ARBA00005187"/>
    </source>
</evidence>
<evidence type="ECO:0000313" key="10">
    <source>
        <dbReference type="EMBL" id="AKQ33488.1"/>
    </source>
</evidence>
<keyword evidence="5" id="KW-0067">ATP-binding</keyword>
<dbReference type="InterPro" id="IPR029055">
    <property type="entry name" value="Ntn_hydrolases_N"/>
</dbReference>
<evidence type="ECO:0000256" key="6">
    <source>
        <dbReference type="ARBA" id="ARBA00022962"/>
    </source>
</evidence>
<dbReference type="PROSITE" id="PS51278">
    <property type="entry name" value="GATASE_TYPE_2"/>
    <property type="match status" value="1"/>
</dbReference>
<dbReference type="NCBIfam" id="TIGR01536">
    <property type="entry name" value="asn_synth_AEB"/>
    <property type="match status" value="1"/>
</dbReference>
<evidence type="ECO:0000259" key="8">
    <source>
        <dbReference type="PROSITE" id="PS51278"/>
    </source>
</evidence>
<organism evidence="10 11">
    <name type="scientific">Candidatus Coxiella mudrowiae</name>
    <dbReference type="NCBI Taxonomy" id="2054173"/>
    <lineage>
        <taxon>Bacteria</taxon>
        <taxon>Pseudomonadati</taxon>
        <taxon>Pseudomonadota</taxon>
        <taxon>Gammaproteobacteria</taxon>
        <taxon>Legionellales</taxon>
        <taxon>Coxiellaceae</taxon>
        <taxon>Coxiella</taxon>
    </lineage>
</organism>
<dbReference type="CDD" id="cd00712">
    <property type="entry name" value="AsnB"/>
    <property type="match status" value="1"/>
</dbReference>
<dbReference type="PANTHER" id="PTHR43284">
    <property type="entry name" value="ASPARAGINE SYNTHETASE (GLUTAMINE-HYDROLYZING)"/>
    <property type="match status" value="1"/>
</dbReference>
<evidence type="ECO:0000256" key="7">
    <source>
        <dbReference type="ARBA" id="ARBA00048741"/>
    </source>
</evidence>
<dbReference type="EMBL" id="CP011126">
    <property type="protein sequence ID" value="AKQ33401.1"/>
    <property type="molecule type" value="Genomic_DNA"/>
</dbReference>
<accession>A0ABM5UTY5</accession>
<dbReference type="InterPro" id="IPR006426">
    <property type="entry name" value="Asn_synth_AEB"/>
</dbReference>
<keyword evidence="11" id="KW-1185">Reference proteome</keyword>
<dbReference type="SUPFAM" id="SSF52402">
    <property type="entry name" value="Adenine nucleotide alpha hydrolases-like"/>
    <property type="match status" value="1"/>
</dbReference>
<dbReference type="EMBL" id="CP011126">
    <property type="protein sequence ID" value="AKQ33488.1"/>
    <property type="molecule type" value="Genomic_DNA"/>
</dbReference>
<dbReference type="CDD" id="cd01991">
    <property type="entry name" value="Asn_synthase_B_C"/>
    <property type="match status" value="1"/>
</dbReference>
<dbReference type="InterPro" id="IPR001962">
    <property type="entry name" value="Asn_synthase"/>
</dbReference>
<comment type="pathway">
    <text evidence="1">Amino-acid biosynthesis; L-asparagine biosynthesis; L-asparagine from L-aspartate (L-Gln route): step 1/1.</text>
</comment>
<dbReference type="SUPFAM" id="SSF56235">
    <property type="entry name" value="N-terminal nucleophile aminohydrolases (Ntn hydrolases)"/>
    <property type="match status" value="1"/>
</dbReference>
<protein>
    <recommendedName>
        <fullName evidence="3">asparagine synthase (glutamine-hydrolyzing)</fullName>
        <ecNumber evidence="3">6.3.5.4</ecNumber>
    </recommendedName>
</protein>
<keyword evidence="4" id="KW-0547">Nucleotide-binding</keyword>
<name>A0ABM5UTY5_9COXI</name>
<dbReference type="InterPro" id="IPR051786">
    <property type="entry name" value="ASN_synthetase/amidase"/>
</dbReference>
<evidence type="ECO:0000256" key="5">
    <source>
        <dbReference type="ARBA" id="ARBA00022840"/>
    </source>
</evidence>
<dbReference type="RefSeq" id="WP_082160410.1">
    <property type="nucleotide sequence ID" value="NZ_CP011126.1"/>
</dbReference>
<dbReference type="Pfam" id="PF13522">
    <property type="entry name" value="GATase_6"/>
    <property type="match status" value="1"/>
</dbReference>
<dbReference type="PIRSF" id="PIRSF001589">
    <property type="entry name" value="Asn_synthetase_glu-h"/>
    <property type="match status" value="1"/>
</dbReference>
<evidence type="ECO:0000256" key="2">
    <source>
        <dbReference type="ARBA" id="ARBA00005752"/>
    </source>
</evidence>
<dbReference type="Gene3D" id="3.60.20.10">
    <property type="entry name" value="Glutamine Phosphoribosylpyrophosphate, subunit 1, domain 1"/>
    <property type="match status" value="1"/>
</dbReference>
<evidence type="ECO:0000256" key="4">
    <source>
        <dbReference type="ARBA" id="ARBA00022741"/>
    </source>
</evidence>
<evidence type="ECO:0000313" key="9">
    <source>
        <dbReference type="EMBL" id="AKQ33401.1"/>
    </source>
</evidence>
<proteinExistence type="inferred from homology"/>
<evidence type="ECO:0000256" key="3">
    <source>
        <dbReference type="ARBA" id="ARBA00012737"/>
    </source>
</evidence>
<dbReference type="InterPro" id="IPR014729">
    <property type="entry name" value="Rossmann-like_a/b/a_fold"/>
</dbReference>
<comment type="catalytic activity">
    <reaction evidence="7">
        <text>L-aspartate + L-glutamine + ATP + H2O = L-asparagine + L-glutamate + AMP + diphosphate + H(+)</text>
        <dbReference type="Rhea" id="RHEA:12228"/>
        <dbReference type="ChEBI" id="CHEBI:15377"/>
        <dbReference type="ChEBI" id="CHEBI:15378"/>
        <dbReference type="ChEBI" id="CHEBI:29985"/>
        <dbReference type="ChEBI" id="CHEBI:29991"/>
        <dbReference type="ChEBI" id="CHEBI:30616"/>
        <dbReference type="ChEBI" id="CHEBI:33019"/>
        <dbReference type="ChEBI" id="CHEBI:58048"/>
        <dbReference type="ChEBI" id="CHEBI:58359"/>
        <dbReference type="ChEBI" id="CHEBI:456215"/>
        <dbReference type="EC" id="6.3.5.4"/>
    </reaction>
</comment>
<feature type="domain" description="Glutamine amidotransferase type-2" evidence="8">
    <location>
        <begin position="2"/>
        <end position="189"/>
    </location>
</feature>